<dbReference type="PANTHER" id="PTHR36116:SF1">
    <property type="entry name" value="UPF0060 MEMBRANE PROTEIN YNFA"/>
    <property type="match status" value="1"/>
</dbReference>
<dbReference type="EMBL" id="CP053835">
    <property type="protein sequence ID" value="QKF76390.1"/>
    <property type="molecule type" value="Genomic_DNA"/>
</dbReference>
<evidence type="ECO:0000256" key="4">
    <source>
        <dbReference type="ARBA" id="ARBA00023136"/>
    </source>
</evidence>
<dbReference type="Proteomes" id="UP000503313">
    <property type="component" value="Chromosome"/>
</dbReference>
<feature type="transmembrane region" description="Helical" evidence="5">
    <location>
        <begin position="61"/>
        <end position="78"/>
    </location>
</feature>
<reference evidence="6 7" key="1">
    <citation type="submission" date="2020-05" db="EMBL/GenBank/DDBJ databases">
        <title>Complete genome sequencing of Campylobacter and Arcobacter type strains.</title>
        <authorList>
            <person name="Miller W.G."/>
            <person name="Yee E."/>
        </authorList>
    </citation>
    <scope>NUCLEOTIDE SEQUENCE [LARGE SCALE GENOMIC DNA]</scope>
    <source>
        <strain evidence="6 7">LMG 25694</strain>
    </source>
</reference>
<name>A0AAE7BBE7_9BACT</name>
<comment type="similarity">
    <text evidence="5">Belongs to the UPF0060 family.</text>
</comment>
<dbReference type="SUPFAM" id="SSF103481">
    <property type="entry name" value="Multidrug resistance efflux transporter EmrE"/>
    <property type="match status" value="1"/>
</dbReference>
<gene>
    <name evidence="6" type="ORF">ADFLV_0330</name>
</gene>
<dbReference type="InterPro" id="IPR037185">
    <property type="entry name" value="EmrE-like"/>
</dbReference>
<feature type="transmembrane region" description="Helical" evidence="5">
    <location>
        <begin position="32"/>
        <end position="49"/>
    </location>
</feature>
<keyword evidence="7" id="KW-1185">Reference proteome</keyword>
<keyword evidence="1 5" id="KW-1003">Cell membrane</keyword>
<dbReference type="KEGG" id="adz:ADFLV_0330"/>
<keyword evidence="4 5" id="KW-0472">Membrane</keyword>
<evidence type="ECO:0000256" key="2">
    <source>
        <dbReference type="ARBA" id="ARBA00022692"/>
    </source>
</evidence>
<dbReference type="HAMAP" id="MF_00010">
    <property type="entry name" value="UPF0060"/>
    <property type="match status" value="1"/>
</dbReference>
<dbReference type="Pfam" id="PF02694">
    <property type="entry name" value="UPF0060"/>
    <property type="match status" value="1"/>
</dbReference>
<dbReference type="Gene3D" id="1.10.3730.20">
    <property type="match status" value="1"/>
</dbReference>
<dbReference type="PANTHER" id="PTHR36116">
    <property type="entry name" value="UPF0060 MEMBRANE PROTEIN YNFA"/>
    <property type="match status" value="1"/>
</dbReference>
<sequence>MIKEFSLYFLAAFFEILGCYSFWVYFKLGKSYWFLILGVFSLIAFAYALTRVNLEFAGRAYAIYGGIYIVSSLLWLYFVEKQEFNRWDLLGSFVVLIGVCIILLGNQK</sequence>
<keyword evidence="2 5" id="KW-0812">Transmembrane</keyword>
<evidence type="ECO:0000313" key="6">
    <source>
        <dbReference type="EMBL" id="QKF76390.1"/>
    </source>
</evidence>
<accession>A0AAE7BBE7</accession>
<protein>
    <submittedName>
        <fullName evidence="6">UPF0060 domain-containing membrane protein</fullName>
    </submittedName>
</protein>
<dbReference type="AlphaFoldDB" id="A0AAE7BBE7"/>
<keyword evidence="3 5" id="KW-1133">Transmembrane helix</keyword>
<evidence type="ECO:0000256" key="5">
    <source>
        <dbReference type="HAMAP-Rule" id="MF_00010"/>
    </source>
</evidence>
<evidence type="ECO:0000256" key="3">
    <source>
        <dbReference type="ARBA" id="ARBA00022989"/>
    </source>
</evidence>
<dbReference type="InterPro" id="IPR003844">
    <property type="entry name" value="UPF0060"/>
</dbReference>
<dbReference type="GO" id="GO:0005886">
    <property type="term" value="C:plasma membrane"/>
    <property type="evidence" value="ECO:0007669"/>
    <property type="project" value="UniProtKB-SubCell"/>
</dbReference>
<evidence type="ECO:0000256" key="1">
    <source>
        <dbReference type="ARBA" id="ARBA00022475"/>
    </source>
</evidence>
<feature type="transmembrane region" description="Helical" evidence="5">
    <location>
        <begin position="84"/>
        <end position="105"/>
    </location>
</feature>
<proteinExistence type="inferred from homology"/>
<organism evidence="6 7">
    <name type="scientific">Arcobacter defluvii</name>
    <dbReference type="NCBI Taxonomy" id="873191"/>
    <lineage>
        <taxon>Bacteria</taxon>
        <taxon>Pseudomonadati</taxon>
        <taxon>Campylobacterota</taxon>
        <taxon>Epsilonproteobacteria</taxon>
        <taxon>Campylobacterales</taxon>
        <taxon>Arcobacteraceae</taxon>
        <taxon>Arcobacter</taxon>
    </lineage>
</organism>
<dbReference type="RefSeq" id="WP_206731463.1">
    <property type="nucleotide sequence ID" value="NZ_CP053835.1"/>
</dbReference>
<comment type="subcellular location">
    <subcellularLocation>
        <location evidence="5">Cell membrane</location>
        <topology evidence="5">Multi-pass membrane protein</topology>
    </subcellularLocation>
</comment>
<evidence type="ECO:0000313" key="7">
    <source>
        <dbReference type="Proteomes" id="UP000503313"/>
    </source>
</evidence>
<feature type="transmembrane region" description="Helical" evidence="5">
    <location>
        <begin position="7"/>
        <end position="26"/>
    </location>
</feature>